<sequence length="447" mass="50233">MTTQSRVTAWIRSLPEIYSYNPSQDLDTAASASPAGKRKRKPVQVQELSPPPSILSMDAEGPETPTKKRQRLHADLDLTPRPHYETSDDPVKALSRASSSASGRTRSTSPLKRQFLELRLDEGGLETKALNVDVLEALPNPEAVSLLRIMRRIGNCKGILPEDLRDQILHNHDIKQDDLDDWDSAFKDSNAFADLPGRIPPAQEIELVCHWTTDCIDSKHEEAGWNDEVHFRLLQAIFREPGEKTGGLFNIATSYTARPHKNWLPKSIGSKMVDFCIYADSTQQNTETVKTYEDFCRTTPTRSVNHTDFQRLQTHPIVLSIETKAGNNSDAAELQIGVWHAAQWAFLKSSILRAQDGACSIEQQAKQADEALSGLRFIPAVIVQGHRWLFVLSTRQGQKTILWKECQFGSTSTVVETYQIVAGLRQLAAWADQVYLPWFHKEILNIA</sequence>
<reference evidence="3 5" key="1">
    <citation type="submission" date="2016-06" db="EMBL/GenBank/DDBJ databases">
        <title>Living apart together: crosstalk between the core and supernumerary genomes in a fungal plant pathogen.</title>
        <authorList>
            <person name="Vanheule A."/>
            <person name="Audenaert K."/>
            <person name="Warris S."/>
            <person name="Van De Geest H."/>
            <person name="Schijlen E."/>
            <person name="Hofte M."/>
            <person name="De Saeger S."/>
            <person name="Haesaert G."/>
            <person name="Waalwijk C."/>
            <person name="Van Der Lee T."/>
        </authorList>
    </citation>
    <scope>NUCLEOTIDE SEQUENCE [LARGE SCALE GENOMIC DNA]</scope>
    <source>
        <strain evidence="3 5">2516</strain>
    </source>
</reference>
<dbReference type="Pfam" id="PF20516">
    <property type="entry name" value="PDDEXK_12"/>
    <property type="match status" value="1"/>
</dbReference>
<dbReference type="AlphaFoldDB" id="A0A1B8A3F5"/>
<keyword evidence="5" id="KW-1185">Reference proteome</keyword>
<name>A0A1B8A3F5_FUSPO</name>
<evidence type="ECO:0000313" key="3">
    <source>
        <dbReference type="EMBL" id="OBS15002.1"/>
    </source>
</evidence>
<feature type="compositionally biased region" description="Low complexity" evidence="1">
    <location>
        <begin position="95"/>
        <end position="109"/>
    </location>
</feature>
<accession>A0A1B8A3F5</accession>
<dbReference type="EMBL" id="LYXU01000176">
    <property type="protein sequence ID" value="OBS15002.1"/>
    <property type="molecule type" value="Genomic_DNA"/>
</dbReference>
<proteinExistence type="predicted"/>
<evidence type="ECO:0000313" key="4">
    <source>
        <dbReference type="EMBL" id="OBS15638.1"/>
    </source>
</evidence>
<feature type="region of interest" description="Disordered" evidence="1">
    <location>
        <begin position="20"/>
        <end position="109"/>
    </location>
</feature>
<evidence type="ECO:0000313" key="5">
    <source>
        <dbReference type="Proteomes" id="UP000091967"/>
    </source>
</evidence>
<dbReference type="Proteomes" id="UP000091967">
    <property type="component" value="Unassembled WGS sequence"/>
</dbReference>
<dbReference type="EMBL" id="LYXU01000145">
    <property type="protein sequence ID" value="OBS15638.1"/>
    <property type="molecule type" value="Genomic_DNA"/>
</dbReference>
<comment type="caution">
    <text evidence="3">The sequence shown here is derived from an EMBL/GenBank/DDBJ whole genome shotgun (WGS) entry which is preliminary data.</text>
</comment>
<organism evidence="3 5">
    <name type="scientific">Fusarium poae</name>
    <dbReference type="NCBI Taxonomy" id="36050"/>
    <lineage>
        <taxon>Eukaryota</taxon>
        <taxon>Fungi</taxon>
        <taxon>Dikarya</taxon>
        <taxon>Ascomycota</taxon>
        <taxon>Pezizomycotina</taxon>
        <taxon>Sordariomycetes</taxon>
        <taxon>Hypocreomycetidae</taxon>
        <taxon>Hypocreales</taxon>
        <taxon>Nectriaceae</taxon>
        <taxon>Fusarium</taxon>
    </lineage>
</organism>
<feature type="domain" description="PD-(D/E)XK nuclease-like" evidence="2">
    <location>
        <begin position="176"/>
        <end position="435"/>
    </location>
</feature>
<evidence type="ECO:0000256" key="1">
    <source>
        <dbReference type="SAM" id="MobiDB-lite"/>
    </source>
</evidence>
<dbReference type="STRING" id="36050.A0A1B8A3F5"/>
<dbReference type="InterPro" id="IPR046797">
    <property type="entry name" value="PDDEXK_12"/>
</dbReference>
<feature type="compositionally biased region" description="Basic and acidic residues" evidence="1">
    <location>
        <begin position="72"/>
        <end position="91"/>
    </location>
</feature>
<evidence type="ECO:0000259" key="2">
    <source>
        <dbReference type="Pfam" id="PF20516"/>
    </source>
</evidence>
<protein>
    <recommendedName>
        <fullName evidence="2">PD-(D/E)XK nuclease-like domain-containing protein</fullName>
    </recommendedName>
</protein>
<gene>
    <name evidence="4" type="ORF">FPOA_13580</name>
    <name evidence="3" type="ORF">FPOA_14029</name>
</gene>